<evidence type="ECO:0000313" key="3">
    <source>
        <dbReference type="EMBL" id="MPL77075.1"/>
    </source>
</evidence>
<gene>
    <name evidence="3" type="ORF">SDC9_22926</name>
</gene>
<dbReference type="CDD" id="cd11529">
    <property type="entry name" value="NTP-PPase_MazG_Cterm"/>
    <property type="match status" value="1"/>
</dbReference>
<dbReference type="InterPro" id="IPR035996">
    <property type="entry name" value="4pyrrol_Methylase_sf"/>
</dbReference>
<dbReference type="InterPro" id="IPR011551">
    <property type="entry name" value="NTP_PyrPHydrolase_MazG"/>
</dbReference>
<dbReference type="InterPro" id="IPR048011">
    <property type="entry name" value="NTP-PPase_MazG-like_C"/>
</dbReference>
<dbReference type="PANTHER" id="PTHR30522:SF0">
    <property type="entry name" value="NUCLEOSIDE TRIPHOSPHATE PYROPHOSPHOHYDROLASE"/>
    <property type="match status" value="1"/>
</dbReference>
<dbReference type="InterPro" id="IPR014777">
    <property type="entry name" value="4pyrrole_Mease_sub1"/>
</dbReference>
<dbReference type="Gene3D" id="3.40.1010.10">
    <property type="entry name" value="Cobalt-precorrin-4 Transmethylase, Domain 1"/>
    <property type="match status" value="1"/>
</dbReference>
<dbReference type="FunFam" id="1.10.287.1080:FF:000001">
    <property type="entry name" value="Nucleoside triphosphate pyrophosphohydrolase"/>
    <property type="match status" value="1"/>
</dbReference>
<dbReference type="GO" id="GO:0006950">
    <property type="term" value="P:response to stress"/>
    <property type="evidence" value="ECO:0007669"/>
    <property type="project" value="UniProtKB-ARBA"/>
</dbReference>
<dbReference type="InterPro" id="IPR048015">
    <property type="entry name" value="NTP-PPase_MazG-like_N"/>
</dbReference>
<name>A0A644UDK8_9ZZZZ</name>
<dbReference type="GO" id="GO:0008168">
    <property type="term" value="F:methyltransferase activity"/>
    <property type="evidence" value="ECO:0007669"/>
    <property type="project" value="InterPro"/>
</dbReference>
<dbReference type="NCBIfam" id="TIGR00444">
    <property type="entry name" value="mazG"/>
    <property type="match status" value="1"/>
</dbReference>
<sequence>MGTITIVGLGPGSAGLITAETLHILESAQTLILRTAKHPTTAELIARGIQFTSYDYVYEEKSTFSAVYMAITTDCLARAKQGRDIVYAVPGSPLVAEKSVELIRDEAKKQNIKVNILPGMSFLEVLYVRLGIDPVNGITVLDAADIDRLPYGLMTGLVITQLYNRQVASEAKLSLMEFYPDDYEITLVRNLGLPDEIVTRLPLYQLDREDNIDHLTSLYLPGYEGKARNFTMEPLTDIMARLRSSGGCVWDIEQNHHSLRRYAVEEVYEVLEAIELEDGDKLCEELGDLLLQIVFHARVAEECGTFSMQDVVDTVTEKMVRRHPHVFGDISVRDAAEVVVNWEEIKKQEKGYDRKSVLDGIPNGLPSLMHAYKIQAKAAKVGFDWDTIEPVWGKIQEEIVELQEAALTGDCALMEDELGDVLFAVVNLARFLKLEPEVALTATNNKFRRRFSYIEQQVGTKGLKWQDLNLAELDKFWNEAKKLEKMRKK</sequence>
<accession>A0A644UDK8</accession>
<dbReference type="PANTHER" id="PTHR30522">
    <property type="entry name" value="NUCLEOSIDE TRIPHOSPHATE PYROPHOSPHOHYDROLASE"/>
    <property type="match status" value="1"/>
</dbReference>
<dbReference type="Pfam" id="PF00590">
    <property type="entry name" value="TP_methylase"/>
    <property type="match status" value="1"/>
</dbReference>
<feature type="domain" description="NTP pyrophosphohydrolase MazG-like" evidence="2">
    <location>
        <begin position="254"/>
        <end position="327"/>
    </location>
</feature>
<reference evidence="3" key="1">
    <citation type="submission" date="2019-08" db="EMBL/GenBank/DDBJ databases">
        <authorList>
            <person name="Kucharzyk K."/>
            <person name="Murdoch R.W."/>
            <person name="Higgins S."/>
            <person name="Loffler F."/>
        </authorList>
    </citation>
    <scope>NUCLEOTIDE SEQUENCE</scope>
</reference>
<dbReference type="InterPro" id="IPR035013">
    <property type="entry name" value="YabN_N"/>
</dbReference>
<dbReference type="SUPFAM" id="SSF53790">
    <property type="entry name" value="Tetrapyrrole methylase"/>
    <property type="match status" value="1"/>
</dbReference>
<dbReference type="GO" id="GO:0006203">
    <property type="term" value="P:dGTP catabolic process"/>
    <property type="evidence" value="ECO:0007669"/>
    <property type="project" value="TreeGrafter"/>
</dbReference>
<evidence type="ECO:0000259" key="2">
    <source>
        <dbReference type="Pfam" id="PF03819"/>
    </source>
</evidence>
<proteinExistence type="predicted"/>
<dbReference type="EMBL" id="VSSQ01000103">
    <property type="protein sequence ID" value="MPL77075.1"/>
    <property type="molecule type" value="Genomic_DNA"/>
</dbReference>
<comment type="caution">
    <text evidence="3">The sequence shown here is derived from an EMBL/GenBank/DDBJ whole genome shotgun (WGS) entry which is preliminary data.</text>
</comment>
<feature type="domain" description="NTP pyrophosphohydrolase MazG-like" evidence="2">
    <location>
        <begin position="395"/>
        <end position="450"/>
    </location>
</feature>
<dbReference type="CDD" id="cd11723">
    <property type="entry name" value="YabN_N_like"/>
    <property type="match status" value="1"/>
</dbReference>
<dbReference type="InterPro" id="IPR024180">
    <property type="entry name" value="Tetrapyrrole_Mease/MazG_pred"/>
</dbReference>
<dbReference type="InterPro" id="IPR004518">
    <property type="entry name" value="MazG-like_dom"/>
</dbReference>
<dbReference type="PIRSF" id="PIRSF002845">
    <property type="entry name" value="Ttrprl_mtas_MazG"/>
    <property type="match status" value="1"/>
</dbReference>
<dbReference type="GO" id="GO:0046076">
    <property type="term" value="P:dTTP catabolic process"/>
    <property type="evidence" value="ECO:0007669"/>
    <property type="project" value="TreeGrafter"/>
</dbReference>
<dbReference type="Pfam" id="PF03819">
    <property type="entry name" value="MazG"/>
    <property type="match status" value="2"/>
</dbReference>
<evidence type="ECO:0008006" key="4">
    <source>
        <dbReference type="Google" id="ProtNLM"/>
    </source>
</evidence>
<dbReference type="GO" id="GO:0046047">
    <property type="term" value="P:TTP catabolic process"/>
    <property type="evidence" value="ECO:0007669"/>
    <property type="project" value="TreeGrafter"/>
</dbReference>
<organism evidence="3">
    <name type="scientific">bioreactor metagenome</name>
    <dbReference type="NCBI Taxonomy" id="1076179"/>
    <lineage>
        <taxon>unclassified sequences</taxon>
        <taxon>metagenomes</taxon>
        <taxon>ecological metagenomes</taxon>
    </lineage>
</organism>
<evidence type="ECO:0000259" key="1">
    <source>
        <dbReference type="Pfam" id="PF00590"/>
    </source>
</evidence>
<dbReference type="NCBIfam" id="NF007113">
    <property type="entry name" value="PRK09562.1"/>
    <property type="match status" value="1"/>
</dbReference>
<dbReference type="Gene3D" id="1.10.287.1080">
    <property type="entry name" value="MazG-like"/>
    <property type="match status" value="2"/>
</dbReference>
<dbReference type="CDD" id="cd11528">
    <property type="entry name" value="NTP-PPase_MazG_Nterm"/>
    <property type="match status" value="1"/>
</dbReference>
<dbReference type="FunFam" id="1.10.287.1080:FF:000003">
    <property type="entry name" value="Nucleoside triphosphate pyrophosphohydrolase"/>
    <property type="match status" value="1"/>
</dbReference>
<dbReference type="SUPFAM" id="SSF101386">
    <property type="entry name" value="all-alpha NTP pyrophosphatases"/>
    <property type="match status" value="2"/>
</dbReference>
<dbReference type="GO" id="GO:0046081">
    <property type="term" value="P:dUTP catabolic process"/>
    <property type="evidence" value="ECO:0007669"/>
    <property type="project" value="TreeGrafter"/>
</dbReference>
<protein>
    <recommendedName>
        <fullName evidence="4">Nucleoside triphosphate pyrophosphohydrolase</fullName>
    </recommendedName>
</protein>
<dbReference type="GO" id="GO:0046052">
    <property type="term" value="P:UTP catabolic process"/>
    <property type="evidence" value="ECO:0007669"/>
    <property type="project" value="TreeGrafter"/>
</dbReference>
<feature type="domain" description="Tetrapyrrole methylase" evidence="1">
    <location>
        <begin position="3"/>
        <end position="206"/>
    </location>
</feature>
<dbReference type="AlphaFoldDB" id="A0A644UDK8"/>
<dbReference type="GO" id="GO:0047429">
    <property type="term" value="F:nucleoside triphosphate diphosphatase activity"/>
    <property type="evidence" value="ECO:0007669"/>
    <property type="project" value="InterPro"/>
</dbReference>
<dbReference type="GO" id="GO:0046061">
    <property type="term" value="P:dATP catabolic process"/>
    <property type="evidence" value="ECO:0007669"/>
    <property type="project" value="TreeGrafter"/>
</dbReference>
<dbReference type="InterPro" id="IPR000878">
    <property type="entry name" value="4pyrrol_Mease"/>
</dbReference>